<dbReference type="AlphaFoldDB" id="A0AAW0WCT5"/>
<feature type="region of interest" description="Disordered" evidence="1">
    <location>
        <begin position="144"/>
        <end position="170"/>
    </location>
</feature>
<reference evidence="2 3" key="1">
    <citation type="journal article" date="2024" name="BMC Genomics">
        <title>Genome assembly of redclaw crayfish (Cherax quadricarinatus) provides insights into its immune adaptation and hypoxia tolerance.</title>
        <authorList>
            <person name="Liu Z."/>
            <person name="Zheng J."/>
            <person name="Li H."/>
            <person name="Fang K."/>
            <person name="Wang S."/>
            <person name="He J."/>
            <person name="Zhou D."/>
            <person name="Weng S."/>
            <person name="Chi M."/>
            <person name="Gu Z."/>
            <person name="He J."/>
            <person name="Li F."/>
            <person name="Wang M."/>
        </authorList>
    </citation>
    <scope>NUCLEOTIDE SEQUENCE [LARGE SCALE GENOMIC DNA]</scope>
    <source>
        <strain evidence="2">ZL_2023a</strain>
    </source>
</reference>
<evidence type="ECO:0000313" key="2">
    <source>
        <dbReference type="EMBL" id="KAK8725558.1"/>
    </source>
</evidence>
<evidence type="ECO:0000313" key="3">
    <source>
        <dbReference type="Proteomes" id="UP001445076"/>
    </source>
</evidence>
<organism evidence="2 3">
    <name type="scientific">Cherax quadricarinatus</name>
    <name type="common">Australian red claw crayfish</name>
    <dbReference type="NCBI Taxonomy" id="27406"/>
    <lineage>
        <taxon>Eukaryota</taxon>
        <taxon>Metazoa</taxon>
        <taxon>Ecdysozoa</taxon>
        <taxon>Arthropoda</taxon>
        <taxon>Crustacea</taxon>
        <taxon>Multicrustacea</taxon>
        <taxon>Malacostraca</taxon>
        <taxon>Eumalacostraca</taxon>
        <taxon>Eucarida</taxon>
        <taxon>Decapoda</taxon>
        <taxon>Pleocyemata</taxon>
        <taxon>Astacidea</taxon>
        <taxon>Parastacoidea</taxon>
        <taxon>Parastacidae</taxon>
        <taxon>Cherax</taxon>
    </lineage>
</organism>
<name>A0AAW0WCT5_CHEQU</name>
<gene>
    <name evidence="2" type="ORF">OTU49_010620</name>
</gene>
<protein>
    <submittedName>
        <fullName evidence="2">Uncharacterized protein</fullName>
    </submittedName>
</protein>
<comment type="caution">
    <text evidence="2">The sequence shown here is derived from an EMBL/GenBank/DDBJ whole genome shotgun (WGS) entry which is preliminary data.</text>
</comment>
<proteinExistence type="predicted"/>
<accession>A0AAW0WCT5</accession>
<dbReference type="Proteomes" id="UP001445076">
    <property type="component" value="Unassembled WGS sequence"/>
</dbReference>
<keyword evidence="3" id="KW-1185">Reference proteome</keyword>
<dbReference type="EMBL" id="JARKIK010000082">
    <property type="protein sequence ID" value="KAK8725558.1"/>
    <property type="molecule type" value="Genomic_DNA"/>
</dbReference>
<sequence length="616" mass="70110">MEVKDFGFEDRTHAGYNMGGDDATESFDFDLSEELPDLTRPDPSLQVKILLSKIDSKEKILQFGLKKDTLGIINSTPKLGKDIKGANAKRKLKEEKKSSDENHRRKSLEKLSKNTEETYPSKSKSHADIAGSVCRRSVRIKEMEGFSSQSEAKIKESTTRNSESDSIDFNNDQPLIRKTLQKSKPQFNDVISGCDISSLEYVQKSDLLSENSKKSLAILEKCHKAVELLNKHTDKALSQDFIYNVSQDSNNLPTDIKIKPETKKCNYKSKLFAVPENQPKVTDWITNTKKNKNNPSNKVDILSKASSDEQFFDHSKTMNFITSVVKKISSADLSPETKKTYENSFSTDIDKVSSSTLEASCSDDATRSSESTYFKANLVLSSEINLYGNVCSQMQSKSEWDKRSPYEWELDEPECSYSERTTINPEHMNSFMDFEENLTMLQLDNSLAKSQQGLSSEDENSVLVTNEERCTSPSLASKISSYNRLQNMTIEELQKRVEKTVPYLRRVTKEQEPSERHQIFMRGRRARRELFDELIYGPYSEDQINCVVDFLSQKFKNLKAIGDQSLCLSYIWKVLAPTMLIKIVMENEDTTQEKAEKLLEEFSLNTKISGCDSSPI</sequence>
<feature type="region of interest" description="Disordered" evidence="1">
    <location>
        <begin position="76"/>
        <end position="128"/>
    </location>
</feature>
<evidence type="ECO:0000256" key="1">
    <source>
        <dbReference type="SAM" id="MobiDB-lite"/>
    </source>
</evidence>
<feature type="compositionally biased region" description="Basic and acidic residues" evidence="1">
    <location>
        <begin position="92"/>
        <end position="116"/>
    </location>
</feature>